<evidence type="ECO:0000313" key="3">
    <source>
        <dbReference type="EMBL" id="KAA8498729.1"/>
    </source>
</evidence>
<dbReference type="Proteomes" id="UP000324585">
    <property type="component" value="Unassembled WGS sequence"/>
</dbReference>
<feature type="compositionally biased region" description="Polar residues" evidence="1">
    <location>
        <begin position="121"/>
        <end position="141"/>
    </location>
</feature>
<dbReference type="GO" id="GO:0000149">
    <property type="term" value="F:SNARE binding"/>
    <property type="evidence" value="ECO:0007669"/>
    <property type="project" value="TreeGrafter"/>
</dbReference>
<dbReference type="AlphaFoldDB" id="A0A5J4Z423"/>
<accession>A0A5J4Z423</accession>
<dbReference type="OMA" id="HTFISEQ"/>
<dbReference type="GO" id="GO:0008270">
    <property type="term" value="F:zinc ion binding"/>
    <property type="evidence" value="ECO:0007669"/>
    <property type="project" value="InterPro"/>
</dbReference>
<dbReference type="SUPFAM" id="SSF82919">
    <property type="entry name" value="Zn-finger domain of Sec23/24"/>
    <property type="match status" value="1"/>
</dbReference>
<dbReference type="GO" id="GO:0070971">
    <property type="term" value="C:endoplasmic reticulum exit site"/>
    <property type="evidence" value="ECO:0007669"/>
    <property type="project" value="TreeGrafter"/>
</dbReference>
<evidence type="ECO:0000256" key="1">
    <source>
        <dbReference type="SAM" id="MobiDB-lite"/>
    </source>
</evidence>
<protein>
    <recommendedName>
        <fullName evidence="2">Zinc finger Sec23/Sec24-type domain-containing protein</fullName>
    </recommendedName>
</protein>
<dbReference type="PANTHER" id="PTHR13803">
    <property type="entry name" value="SEC24-RELATED PROTEIN"/>
    <property type="match status" value="1"/>
</dbReference>
<feature type="domain" description="Zinc finger Sec23/Sec24-type" evidence="2">
    <location>
        <begin position="70"/>
        <end position="105"/>
    </location>
</feature>
<name>A0A5J4Z423_PORPP</name>
<dbReference type="Pfam" id="PF04810">
    <property type="entry name" value="zf-Sec23_Sec24"/>
    <property type="match status" value="1"/>
</dbReference>
<dbReference type="InterPro" id="IPR006895">
    <property type="entry name" value="Znf_Sec23_Sec24"/>
</dbReference>
<dbReference type="GO" id="GO:0006886">
    <property type="term" value="P:intracellular protein transport"/>
    <property type="evidence" value="ECO:0007669"/>
    <property type="project" value="InterPro"/>
</dbReference>
<dbReference type="Gene3D" id="2.30.30.380">
    <property type="entry name" value="Zn-finger domain of Sec23/24"/>
    <property type="match status" value="1"/>
</dbReference>
<dbReference type="Gene3D" id="3.40.50.410">
    <property type="entry name" value="von Willebrand factor, type A domain"/>
    <property type="match status" value="1"/>
</dbReference>
<proteinExistence type="predicted"/>
<organism evidence="3 4">
    <name type="scientific">Porphyridium purpureum</name>
    <name type="common">Red alga</name>
    <name type="synonym">Porphyridium cruentum</name>
    <dbReference type="NCBI Taxonomy" id="35688"/>
    <lineage>
        <taxon>Eukaryota</taxon>
        <taxon>Rhodophyta</taxon>
        <taxon>Bangiophyceae</taxon>
        <taxon>Porphyridiales</taxon>
        <taxon>Porphyridiaceae</taxon>
        <taxon>Porphyridium</taxon>
    </lineage>
</organism>
<evidence type="ECO:0000259" key="2">
    <source>
        <dbReference type="Pfam" id="PF04810"/>
    </source>
</evidence>
<dbReference type="InterPro" id="IPR036174">
    <property type="entry name" value="Znf_Sec23_Sec24_sf"/>
</dbReference>
<dbReference type="Gene3D" id="1.20.120.730">
    <property type="entry name" value="Sec23/Sec24 helical domain"/>
    <property type="match status" value="1"/>
</dbReference>
<dbReference type="InterPro" id="IPR036465">
    <property type="entry name" value="vWFA_dom_sf"/>
</dbReference>
<reference evidence="4" key="1">
    <citation type="journal article" date="2019" name="Nat. Commun.">
        <title>Expansion of phycobilisome linker gene families in mesophilic red algae.</title>
        <authorList>
            <person name="Lee J."/>
            <person name="Kim D."/>
            <person name="Bhattacharya D."/>
            <person name="Yoon H.S."/>
        </authorList>
    </citation>
    <scope>NUCLEOTIDE SEQUENCE [LARGE SCALE GENOMIC DNA]</scope>
    <source>
        <strain evidence="4">CCMP 1328</strain>
    </source>
</reference>
<dbReference type="EMBL" id="VRMN01000001">
    <property type="protein sequence ID" value="KAA8498729.1"/>
    <property type="molecule type" value="Genomic_DNA"/>
</dbReference>
<dbReference type="InterPro" id="IPR050550">
    <property type="entry name" value="SEC23_SEC24_subfamily"/>
</dbReference>
<gene>
    <name evidence="3" type="ORF">FVE85_6314</name>
</gene>
<comment type="caution">
    <text evidence="3">The sequence shown here is derived from an EMBL/GenBank/DDBJ whole genome shotgun (WGS) entry which is preliminary data.</text>
</comment>
<dbReference type="PANTHER" id="PTHR13803:SF17">
    <property type="entry name" value="PROTEIN TRANSPORT PROTEIN SEC24"/>
    <property type="match status" value="1"/>
</dbReference>
<feature type="region of interest" description="Disordered" evidence="1">
    <location>
        <begin position="116"/>
        <end position="152"/>
    </location>
</feature>
<keyword evidence="4" id="KW-1185">Reference proteome</keyword>
<dbReference type="SUPFAM" id="SSF81995">
    <property type="entry name" value="beta-sandwich domain of Sec23/24"/>
    <property type="match status" value="1"/>
</dbReference>
<dbReference type="GO" id="GO:0030127">
    <property type="term" value="C:COPII vesicle coat"/>
    <property type="evidence" value="ECO:0007669"/>
    <property type="project" value="InterPro"/>
</dbReference>
<dbReference type="GO" id="GO:0090110">
    <property type="term" value="P:COPII-coated vesicle cargo loading"/>
    <property type="evidence" value="ECO:0007669"/>
    <property type="project" value="TreeGrafter"/>
</dbReference>
<sequence length="954" mass="103802">MLRSCSERFPADAVTKNGAALPWAIAFSPLLPLPLEQAIAPSRGKKRPGANGPSDASDPENLDSEETIGRCAACGAYVCNLARVAQDYRWRCVLCGRKNTLPSSYVNAAEDWREHQHETTRSSQDVHYTVGRQQLSRTSSVKSDRSDRGRATGGILGGNAIFPEFQYSDFEVDLGQNYADVFQPAAVAAPQLPSTLLPAAEKRAAAPDFISYLFVIDFSIPMRDLESVLLAVTSSVQACFGGSKQVVVGVLVIGHEGDDRVGVLDFSGRVPVLRSVSPPPAAGTQAVAATVASKDILSTLLRTAGGHLLLQEDEDVTRDSLLARVVQPERFWQPCDSKEAQQRFARAMDALQDLKDASAKRKQQSSAEPGRQVSGVIRLVIDFFLRRHGPAARINCCRVTLFLGGPPLELTQEQRRSSSLQSESSVKDSLIKDEESGTVDAFELEHASSSFAKSRSSSLAQKSSRLASRSFAWLRLASHNVLDIEARLAAQLGIMIDVVASRHYVLGLASIQRLVHITGGRVVLCMDWLDSDRLHDDLVRSLTEATAFQGVLRIRTTPEFQVARLYASSFQSMASFLDAGYTVYSFAMRGERSCVAADLAFCNIEGFMGSVLAPCMQVAYRYTRVYQDKQGNMRLARLLRVCTRSFGTAQSKTLIQKECDMPVVLKVLLHKFLLAAQDQGEEEASLMLRDWLANLVCCGPQAASQTESSSSETKGSFSGAGGFMASSTGTTASRVEALASIPALAGIPRIVFGLMRSRLTARAKDAGNGENVPCLADDEQVALRLLWTSLPPESLVQCVYPRLVGFETIESSASRELVLSSKSLLLHDGKYTVFLLDAYDTVVIFYTQRAKCTYPPPIDSKLMQTVVHVSKDRPFGARIELCREGSSTPQSRLFSSLLIEDGVHTSTLASFSSVSSASAGGMSSRPGEVGRPLLRVPYTEFLKVVDRAARQLES</sequence>
<evidence type="ECO:0000313" key="4">
    <source>
        <dbReference type="Proteomes" id="UP000324585"/>
    </source>
</evidence>
<dbReference type="OrthoDB" id="49016at2759"/>
<feature type="region of interest" description="Disordered" evidence="1">
    <location>
        <begin position="41"/>
        <end position="63"/>
    </location>
</feature>